<feature type="transmembrane region" description="Helical" evidence="1">
    <location>
        <begin position="142"/>
        <end position="160"/>
    </location>
</feature>
<evidence type="ECO:0000256" key="1">
    <source>
        <dbReference type="SAM" id="Phobius"/>
    </source>
</evidence>
<accession>A0A8R1I5X5</accession>
<evidence type="ECO:0000313" key="2">
    <source>
        <dbReference type="EnsemblMetazoa" id="CJA16367.1"/>
    </source>
</evidence>
<reference evidence="3" key="1">
    <citation type="submission" date="2010-08" db="EMBL/GenBank/DDBJ databases">
        <authorList>
            <consortium name="Caenorhabditis japonica Sequencing Consortium"/>
            <person name="Wilson R.K."/>
        </authorList>
    </citation>
    <scope>NUCLEOTIDE SEQUENCE [LARGE SCALE GENOMIC DNA]</scope>
    <source>
        <strain evidence="3">DF5081</strain>
    </source>
</reference>
<keyword evidence="1" id="KW-1133">Transmembrane helix</keyword>
<keyword evidence="3" id="KW-1185">Reference proteome</keyword>
<dbReference type="AlphaFoldDB" id="A0A8R1I5X5"/>
<reference evidence="2" key="2">
    <citation type="submission" date="2022-06" db="UniProtKB">
        <authorList>
            <consortium name="EnsemblMetazoa"/>
        </authorList>
    </citation>
    <scope>IDENTIFICATION</scope>
    <source>
        <strain evidence="2">DF5081</strain>
    </source>
</reference>
<dbReference type="OMA" id="EHSYFYI"/>
<organism evidence="2 3">
    <name type="scientific">Caenorhabditis japonica</name>
    <dbReference type="NCBI Taxonomy" id="281687"/>
    <lineage>
        <taxon>Eukaryota</taxon>
        <taxon>Metazoa</taxon>
        <taxon>Ecdysozoa</taxon>
        <taxon>Nematoda</taxon>
        <taxon>Chromadorea</taxon>
        <taxon>Rhabditida</taxon>
        <taxon>Rhabditina</taxon>
        <taxon>Rhabditomorpha</taxon>
        <taxon>Rhabditoidea</taxon>
        <taxon>Rhabditidae</taxon>
        <taxon>Peloderinae</taxon>
        <taxon>Caenorhabditis</taxon>
    </lineage>
</organism>
<feature type="transmembrane region" description="Helical" evidence="1">
    <location>
        <begin position="116"/>
        <end position="135"/>
    </location>
</feature>
<feature type="transmembrane region" description="Helical" evidence="1">
    <location>
        <begin position="74"/>
        <end position="96"/>
    </location>
</feature>
<proteinExistence type="predicted"/>
<keyword evidence="1" id="KW-0472">Membrane</keyword>
<protein>
    <submittedName>
        <fullName evidence="2">Uncharacterized protein</fullName>
    </submittedName>
</protein>
<feature type="transmembrane region" description="Helical" evidence="1">
    <location>
        <begin position="180"/>
        <end position="197"/>
    </location>
</feature>
<dbReference type="Proteomes" id="UP000005237">
    <property type="component" value="Unassembled WGS sequence"/>
</dbReference>
<sequence>MSSSPAKFPSIFTTPSSQKYSVHNAEHSYFYISPCKDVIESEKPLAVYVNRKDDQPSSDEELEMEWIRHSPAVALVYVFIALFTVAYYAACFLFQYGNYLPRSRANVFDEPFLSRVIIVQWLVLLVILTSGVFLYRRIFMPLYIFLAVMATNGTLVLFVLKLKQLFDERITIMDIPLNMIGLLLFCAVLHNIVYFYAMHLKMTESQSFAGSRFRCEALPNPYSSRITKSDVSVVDIV</sequence>
<evidence type="ECO:0000313" key="3">
    <source>
        <dbReference type="Proteomes" id="UP000005237"/>
    </source>
</evidence>
<dbReference type="EnsemblMetazoa" id="CJA16367.1">
    <property type="protein sequence ID" value="CJA16367.1"/>
    <property type="gene ID" value="WBGene00135571"/>
</dbReference>
<name>A0A8R1I5X5_CAEJA</name>
<keyword evidence="1" id="KW-0812">Transmembrane</keyword>